<evidence type="ECO:0000313" key="1">
    <source>
        <dbReference type="EMBL" id="TWT96345.1"/>
    </source>
</evidence>
<reference evidence="1 2" key="1">
    <citation type="submission" date="2019-02" db="EMBL/GenBank/DDBJ databases">
        <title>Deep-cultivation of Planctomycetes and their phenomic and genomic characterization uncovers novel biology.</title>
        <authorList>
            <person name="Wiegand S."/>
            <person name="Jogler M."/>
            <person name="Boedeker C."/>
            <person name="Pinto D."/>
            <person name="Vollmers J."/>
            <person name="Rivas-Marin E."/>
            <person name="Kohn T."/>
            <person name="Peeters S.H."/>
            <person name="Heuer A."/>
            <person name="Rast P."/>
            <person name="Oberbeckmann S."/>
            <person name="Bunk B."/>
            <person name="Jeske O."/>
            <person name="Meyerdierks A."/>
            <person name="Storesund J.E."/>
            <person name="Kallscheuer N."/>
            <person name="Luecker S."/>
            <person name="Lage O.M."/>
            <person name="Pohl T."/>
            <person name="Merkel B.J."/>
            <person name="Hornburger P."/>
            <person name="Mueller R.-W."/>
            <person name="Bruemmer F."/>
            <person name="Labrenz M."/>
            <person name="Spormann A.M."/>
            <person name="Op Den Camp H."/>
            <person name="Overmann J."/>
            <person name="Amann R."/>
            <person name="Jetten M.S.M."/>
            <person name="Mascher T."/>
            <person name="Medema M.H."/>
            <person name="Devos D.P."/>
            <person name="Kaster A.-K."/>
            <person name="Ovreas L."/>
            <person name="Rohde M."/>
            <person name="Galperin M.Y."/>
            <person name="Jogler C."/>
        </authorList>
    </citation>
    <scope>NUCLEOTIDE SEQUENCE [LARGE SCALE GENOMIC DNA]</scope>
    <source>
        <strain evidence="1 2">Pla100</strain>
    </source>
</reference>
<dbReference type="AlphaFoldDB" id="A0A5C6AB10"/>
<sequence>MMKCVSVFLLVIGSVSLIGCGDNSAISAPSANEYEVYLAEHPEAAQVMSDDSDQAQ</sequence>
<dbReference type="PROSITE" id="PS51257">
    <property type="entry name" value="PROKAR_LIPOPROTEIN"/>
    <property type="match status" value="1"/>
</dbReference>
<accession>A0A5C6AB10</accession>
<proteinExistence type="predicted"/>
<keyword evidence="2" id="KW-1185">Reference proteome</keyword>
<dbReference type="EMBL" id="SJPM01000005">
    <property type="protein sequence ID" value="TWT96345.1"/>
    <property type="molecule type" value="Genomic_DNA"/>
</dbReference>
<name>A0A5C6AB10_9BACT</name>
<organism evidence="1 2">
    <name type="scientific">Neorhodopirellula pilleata</name>
    <dbReference type="NCBI Taxonomy" id="2714738"/>
    <lineage>
        <taxon>Bacteria</taxon>
        <taxon>Pseudomonadati</taxon>
        <taxon>Planctomycetota</taxon>
        <taxon>Planctomycetia</taxon>
        <taxon>Pirellulales</taxon>
        <taxon>Pirellulaceae</taxon>
        <taxon>Neorhodopirellula</taxon>
    </lineage>
</organism>
<protein>
    <submittedName>
        <fullName evidence="1">Uncharacterized protein</fullName>
    </submittedName>
</protein>
<dbReference type="Proteomes" id="UP000316213">
    <property type="component" value="Unassembled WGS sequence"/>
</dbReference>
<comment type="caution">
    <text evidence="1">The sequence shown here is derived from an EMBL/GenBank/DDBJ whole genome shotgun (WGS) entry which is preliminary data.</text>
</comment>
<gene>
    <name evidence="1" type="ORF">Pla100_28220</name>
</gene>
<evidence type="ECO:0000313" key="2">
    <source>
        <dbReference type="Proteomes" id="UP000316213"/>
    </source>
</evidence>